<keyword evidence="1" id="KW-0732">Signal</keyword>
<evidence type="ECO:0008006" key="4">
    <source>
        <dbReference type="Google" id="ProtNLM"/>
    </source>
</evidence>
<evidence type="ECO:0000313" key="2">
    <source>
        <dbReference type="EMBL" id="OBA23223.1"/>
    </source>
</evidence>
<feature type="non-terminal residue" evidence="2">
    <location>
        <position position="1"/>
    </location>
</feature>
<protein>
    <recommendedName>
        <fullName evidence="4">Secreted protein</fullName>
    </recommendedName>
</protein>
<dbReference type="RefSeq" id="XP_018713704.1">
    <property type="nucleotide sequence ID" value="XM_018855472.1"/>
</dbReference>
<dbReference type="AlphaFoldDB" id="A0A1A0HHA7"/>
<keyword evidence="3" id="KW-1185">Reference proteome</keyword>
<accession>A0A1A0HHA7</accession>
<feature type="signal peptide" evidence="1">
    <location>
        <begin position="1"/>
        <end position="21"/>
    </location>
</feature>
<proteinExistence type="predicted"/>
<organism evidence="2 3">
    <name type="scientific">Metschnikowia bicuspidata var. bicuspidata NRRL YB-4993</name>
    <dbReference type="NCBI Taxonomy" id="869754"/>
    <lineage>
        <taxon>Eukaryota</taxon>
        <taxon>Fungi</taxon>
        <taxon>Dikarya</taxon>
        <taxon>Ascomycota</taxon>
        <taxon>Saccharomycotina</taxon>
        <taxon>Pichiomycetes</taxon>
        <taxon>Metschnikowiaceae</taxon>
        <taxon>Metschnikowia</taxon>
    </lineage>
</organism>
<dbReference type="GeneID" id="30028448"/>
<gene>
    <name evidence="2" type="ORF">METBIDRAFT_29748</name>
</gene>
<dbReference type="Proteomes" id="UP000092555">
    <property type="component" value="Unassembled WGS sequence"/>
</dbReference>
<evidence type="ECO:0000313" key="3">
    <source>
        <dbReference type="Proteomes" id="UP000092555"/>
    </source>
</evidence>
<name>A0A1A0HHA7_9ASCO</name>
<dbReference type="EMBL" id="LXTC01000001">
    <property type="protein sequence ID" value="OBA23223.1"/>
    <property type="molecule type" value="Genomic_DNA"/>
</dbReference>
<sequence length="122" mass="13641">MQDWGTAMAVLLLSGVSRVTPDCCPVVQAATRHVCRRSVKEPSLAGFLFLRLQGEVPCDCAIFRRARKPEHRTCRNLGHAEMAEGEEKKRNKLFEYQIFESGLDLLLAGGQLTGHAWNRCAL</sequence>
<reference evidence="2 3" key="1">
    <citation type="submission" date="2016-05" db="EMBL/GenBank/DDBJ databases">
        <title>Comparative genomics of biotechnologically important yeasts.</title>
        <authorList>
            <consortium name="DOE Joint Genome Institute"/>
            <person name="Riley R."/>
            <person name="Haridas S."/>
            <person name="Wolfe K.H."/>
            <person name="Lopes M.R."/>
            <person name="Hittinger C.T."/>
            <person name="Goker M."/>
            <person name="Salamov A."/>
            <person name="Wisecaver J."/>
            <person name="Long T.M."/>
            <person name="Aerts A.L."/>
            <person name="Barry K."/>
            <person name="Choi C."/>
            <person name="Clum A."/>
            <person name="Coughlan A.Y."/>
            <person name="Deshpande S."/>
            <person name="Douglass A.P."/>
            <person name="Hanson S.J."/>
            <person name="Klenk H.-P."/>
            <person name="LaButti K."/>
            <person name="Lapidus A."/>
            <person name="Lindquist E."/>
            <person name="Lipzen A."/>
            <person name="Meier-kolthoff J.P."/>
            <person name="Ohm R.A."/>
            <person name="Otillar R.P."/>
            <person name="Pangilinan J."/>
            <person name="Peng Y."/>
            <person name="Rokas A."/>
            <person name="Rosa C.A."/>
            <person name="Scheuner C."/>
            <person name="Sibirny A.A."/>
            <person name="Slot J.C."/>
            <person name="Stielow J.B."/>
            <person name="Sun H."/>
            <person name="Kurtzman C.P."/>
            <person name="Blackwell M."/>
            <person name="Grigoriev I.V."/>
            <person name="Jeffries T.W."/>
        </authorList>
    </citation>
    <scope>NUCLEOTIDE SEQUENCE [LARGE SCALE GENOMIC DNA]</scope>
    <source>
        <strain evidence="2 3">NRRL YB-4993</strain>
    </source>
</reference>
<evidence type="ECO:0000256" key="1">
    <source>
        <dbReference type="SAM" id="SignalP"/>
    </source>
</evidence>
<feature type="chain" id="PRO_5008291802" description="Secreted protein" evidence="1">
    <location>
        <begin position="22"/>
        <end position="122"/>
    </location>
</feature>
<comment type="caution">
    <text evidence="2">The sequence shown here is derived from an EMBL/GenBank/DDBJ whole genome shotgun (WGS) entry which is preliminary data.</text>
</comment>